<dbReference type="InterPro" id="IPR010934">
    <property type="entry name" value="NADH_DH_su5_C"/>
</dbReference>
<evidence type="ECO:0000256" key="10">
    <source>
        <dbReference type="ARBA" id="ARBA00022982"/>
    </source>
</evidence>
<keyword evidence="14 17" id="KW-0496">Mitochondrion</keyword>
<keyword evidence="13 17" id="KW-0830">Ubiquinone</keyword>
<evidence type="ECO:0000256" key="16">
    <source>
        <dbReference type="ARBA" id="ARBA00049551"/>
    </source>
</evidence>
<dbReference type="PANTHER" id="PTHR42829">
    <property type="entry name" value="NADH-UBIQUINONE OXIDOREDUCTASE CHAIN 5"/>
    <property type="match status" value="1"/>
</dbReference>
<feature type="transmembrane region" description="Helical" evidence="17">
    <location>
        <begin position="152"/>
        <end position="170"/>
    </location>
</feature>
<keyword evidence="7 17" id="KW-0812">Transmembrane</keyword>
<keyword evidence="10" id="KW-0249">Electron transport</keyword>
<feature type="transmembrane region" description="Helical" evidence="17">
    <location>
        <begin position="339"/>
        <end position="358"/>
    </location>
</feature>
<comment type="function">
    <text evidence="17">Core subunit of the mitochondrial membrane respiratory chain NADH dehydrogenase (Complex I) which catalyzes electron transfer from NADH through the respiratory chain, using ubiquinone as an electron acceptor. Essential for the catalytic activity and assembly of complex I.</text>
</comment>
<feature type="transmembrane region" description="Helical" evidence="17">
    <location>
        <begin position="378"/>
        <end position="401"/>
    </location>
</feature>
<keyword evidence="15 17" id="KW-0472">Membrane</keyword>
<feature type="domain" description="NADH:quinone oxidoreductase/Mrp antiporter transmembrane" evidence="18">
    <location>
        <begin position="107"/>
        <end position="380"/>
    </location>
</feature>
<sequence length="564" mass="64967">MTYNKLYMYMSVMLMAMSMIFMFLSMNMIILKYLIMIEWLIYSINSCSVYMTLIFDFMSMVFLSTVSFISSIVILYSGLYMQNDKFINRFIYIVMLFFLSMVMLIISPNMISIIIGWDGLGLVSYCLVIYYQNLSSNNAGMLTALMNRIGDVAILMSIAWMMNFGSWNFFCFIDKMNMEYMIVMIIIAGFTKSAQIPFSSWLPAAMAAPTPVSALVHSSTLVTAGVYLLIRFNNMIMKCNYLNLIMLISILTMLMSGISANFEFDLKKIIALSTLSQLGIMMTIIMIGYPMISFFHLIIHALFKASLFLCAGVIIHNFNNNQDIRMMGCLSYQMPMTMTMLNIANLSLCGIPFMSGFYSKDLIIETMFMTNTNSMVMLMMYLGIGLTSFYSARLSFFSMTINYNYYKLGSLSENLNNMNKSIMILTIYSIISGSMFGWLLFNESTLIVMPTTAKLMTLLFSMMGIWLGYEMSLFSNNKITLIKEYMSSMWFMKQISTFHNQFLLLSTSMKFNKSIDSGWGEMLSSMGLINLLKMLMYLNFKIINNNFKIQMISFIIWMLFIWMM</sequence>
<dbReference type="GO" id="GO:0003954">
    <property type="term" value="F:NADH dehydrogenase activity"/>
    <property type="evidence" value="ECO:0007669"/>
    <property type="project" value="TreeGrafter"/>
</dbReference>
<comment type="subcellular location">
    <subcellularLocation>
        <location evidence="2">Mitochondrion inner membrane</location>
        <topology evidence="2">Multi-pass membrane protein</topology>
    </subcellularLocation>
</comment>
<dbReference type="GO" id="GO:0005743">
    <property type="term" value="C:mitochondrial inner membrane"/>
    <property type="evidence" value="ECO:0007669"/>
    <property type="project" value="UniProtKB-SubCell"/>
</dbReference>
<evidence type="ECO:0000256" key="17">
    <source>
        <dbReference type="RuleBase" id="RU003404"/>
    </source>
</evidence>
<dbReference type="EMBL" id="MG737718">
    <property type="protein sequence ID" value="AWV83205.1"/>
    <property type="molecule type" value="Genomic_DNA"/>
</dbReference>
<dbReference type="InterPro" id="IPR003945">
    <property type="entry name" value="NU5C-like"/>
</dbReference>
<comment type="catalytic activity">
    <reaction evidence="16 17">
        <text>a ubiquinone + NADH + 5 H(+)(in) = a ubiquinol + NAD(+) + 4 H(+)(out)</text>
        <dbReference type="Rhea" id="RHEA:29091"/>
        <dbReference type="Rhea" id="RHEA-COMP:9565"/>
        <dbReference type="Rhea" id="RHEA-COMP:9566"/>
        <dbReference type="ChEBI" id="CHEBI:15378"/>
        <dbReference type="ChEBI" id="CHEBI:16389"/>
        <dbReference type="ChEBI" id="CHEBI:17976"/>
        <dbReference type="ChEBI" id="CHEBI:57540"/>
        <dbReference type="ChEBI" id="CHEBI:57945"/>
        <dbReference type="EC" id="7.1.1.2"/>
    </reaction>
</comment>
<evidence type="ECO:0000256" key="6">
    <source>
        <dbReference type="ARBA" id="ARBA00022660"/>
    </source>
</evidence>
<name>A0A344ALF7_9HEMI</name>
<reference evidence="21" key="2">
    <citation type="journal article" date="2018" name="Proc. Natl. Acad. Sci. U.S.A.">
        <title>Recurrent symbiont recruitment from fungal parasites in cicadas.</title>
        <authorList>
            <person name="Yu M."/>
            <person name="Moriyama M."/>
            <person name="Lukasik P."/>
            <person name="Vanderpool D."/>
            <person name="Tanahashi M."/>
            <person name="Meng X.-Y."/>
            <person name="McCutcheon J.P."/>
            <person name="Fukatsu T."/>
        </authorList>
    </citation>
    <scope>NUCLEOTIDE SEQUENCE</scope>
    <source>
        <strain evidence="21">CRYFAC</strain>
        <tissue evidence="21">Bacteriome and fat body</tissue>
    </source>
</reference>
<dbReference type="GO" id="GO:0042773">
    <property type="term" value="P:ATP synthesis coupled electron transport"/>
    <property type="evidence" value="ECO:0007669"/>
    <property type="project" value="InterPro"/>
</dbReference>
<evidence type="ECO:0000256" key="8">
    <source>
        <dbReference type="ARBA" id="ARBA00022792"/>
    </source>
</evidence>
<evidence type="ECO:0000256" key="11">
    <source>
        <dbReference type="ARBA" id="ARBA00022989"/>
    </source>
</evidence>
<keyword evidence="5 17" id="KW-0813">Transport</keyword>
<keyword evidence="11 17" id="KW-1133">Transmembrane helix</keyword>
<dbReference type="EC" id="7.1.1.2" evidence="3 17"/>
<evidence type="ECO:0000259" key="20">
    <source>
        <dbReference type="Pfam" id="PF06455"/>
    </source>
</evidence>
<feature type="transmembrane region" description="Helical" evidence="17">
    <location>
        <begin position="57"/>
        <end position="78"/>
    </location>
</feature>
<evidence type="ECO:0000259" key="18">
    <source>
        <dbReference type="Pfam" id="PF00361"/>
    </source>
</evidence>
<proteinExistence type="inferred from homology"/>
<feature type="domain" description="NADH dehydrogenase subunit 5 C-terminal" evidence="20">
    <location>
        <begin position="390"/>
        <end position="564"/>
    </location>
</feature>
<feature type="transmembrane region" description="Helical" evidence="17">
    <location>
        <begin position="113"/>
        <end position="131"/>
    </location>
</feature>
<dbReference type="PANTHER" id="PTHR42829:SF2">
    <property type="entry name" value="NADH-UBIQUINONE OXIDOREDUCTASE CHAIN 5"/>
    <property type="match status" value="1"/>
</dbReference>
<reference evidence="21" key="1">
    <citation type="journal article" date="2018" name="J. Hered.">
        <title>One hundred mitochondrial genomes of cicadas.</title>
        <authorList>
            <person name="Lukasik P."/>
            <person name="Chong R.A."/>
            <person name="Nazario K."/>
            <person name="Matsuura Y."/>
            <person name="Bublitz D."/>
            <person name="Campbell M.A."/>
            <person name="Meyer M."/>
            <person name="Van Leuven J.T."/>
            <person name="Pessacq P."/>
            <person name="Veloso C."/>
            <person name="Simon C."/>
            <person name="McCutcheon J.P."/>
        </authorList>
    </citation>
    <scope>NUCLEOTIDE SEQUENCE</scope>
    <source>
        <strain evidence="21">CRYFAC</strain>
        <tissue evidence="21">Bacteriome and fat body</tissue>
    </source>
</reference>
<dbReference type="PRINTS" id="PR01435">
    <property type="entry name" value="NPOXDRDTASE5"/>
</dbReference>
<feature type="domain" description="NADH-Ubiquinone oxidoreductase (complex I) chain 5 N-terminal" evidence="19">
    <location>
        <begin position="43"/>
        <end position="90"/>
    </location>
</feature>
<accession>A0A344ALF7</accession>
<feature type="transmembrane region" description="Helical" evidence="17">
    <location>
        <begin position="90"/>
        <end position="107"/>
    </location>
</feature>
<dbReference type="AlphaFoldDB" id="A0A344ALF7"/>
<keyword evidence="9" id="KW-1278">Translocase</keyword>
<evidence type="ECO:0000256" key="2">
    <source>
        <dbReference type="ARBA" id="ARBA00004448"/>
    </source>
</evidence>
<feature type="transmembrane region" description="Helical" evidence="17">
    <location>
        <begin position="269"/>
        <end position="292"/>
    </location>
</feature>
<keyword evidence="6" id="KW-0679">Respiratory chain</keyword>
<evidence type="ECO:0000256" key="4">
    <source>
        <dbReference type="ARBA" id="ARBA00021096"/>
    </source>
</evidence>
<evidence type="ECO:0000256" key="14">
    <source>
        <dbReference type="ARBA" id="ARBA00023128"/>
    </source>
</evidence>
<evidence type="ECO:0000256" key="9">
    <source>
        <dbReference type="ARBA" id="ARBA00022967"/>
    </source>
</evidence>
<evidence type="ECO:0000256" key="13">
    <source>
        <dbReference type="ARBA" id="ARBA00023075"/>
    </source>
</evidence>
<feature type="transmembrane region" description="Helical" evidence="17">
    <location>
        <begin position="547"/>
        <end position="563"/>
    </location>
</feature>
<dbReference type="PRINTS" id="PR01434">
    <property type="entry name" value="NADHDHGNASE5"/>
</dbReference>
<feature type="transmembrane region" description="Helical" evidence="17">
    <location>
        <begin position="298"/>
        <end position="318"/>
    </location>
</feature>
<evidence type="ECO:0000256" key="3">
    <source>
        <dbReference type="ARBA" id="ARBA00012944"/>
    </source>
</evidence>
<keyword evidence="12 17" id="KW-0520">NAD</keyword>
<protein>
    <recommendedName>
        <fullName evidence="4 17">NADH-ubiquinone oxidoreductase chain 5</fullName>
        <ecNumber evidence="3 17">7.1.1.2</ecNumber>
    </recommendedName>
</protein>
<dbReference type="Pfam" id="PF00662">
    <property type="entry name" value="Proton_antipo_N"/>
    <property type="match status" value="1"/>
</dbReference>
<dbReference type="InterPro" id="IPR001750">
    <property type="entry name" value="ND/Mrp_TM"/>
</dbReference>
<evidence type="ECO:0000256" key="5">
    <source>
        <dbReference type="ARBA" id="ARBA00022448"/>
    </source>
</evidence>
<feature type="transmembrane region" description="Helical" evidence="17">
    <location>
        <begin position="242"/>
        <end position="262"/>
    </location>
</feature>
<gene>
    <name evidence="21" type="primary">nad5</name>
</gene>
<dbReference type="Pfam" id="PF06455">
    <property type="entry name" value="NADH5_C"/>
    <property type="match status" value="1"/>
</dbReference>
<evidence type="ECO:0000256" key="1">
    <source>
        <dbReference type="ARBA" id="ARBA00003257"/>
    </source>
</evidence>
<dbReference type="Pfam" id="PF00361">
    <property type="entry name" value="Proton_antipo_M"/>
    <property type="match status" value="1"/>
</dbReference>
<feature type="transmembrane region" description="Helical" evidence="17">
    <location>
        <begin position="182"/>
        <end position="202"/>
    </location>
</feature>
<dbReference type="GO" id="GO:0008137">
    <property type="term" value="F:NADH dehydrogenase (ubiquinone) activity"/>
    <property type="evidence" value="ECO:0007669"/>
    <property type="project" value="UniProtKB-EC"/>
</dbReference>
<evidence type="ECO:0000256" key="12">
    <source>
        <dbReference type="ARBA" id="ARBA00023027"/>
    </source>
</evidence>
<dbReference type="GO" id="GO:0015990">
    <property type="term" value="P:electron transport coupled proton transport"/>
    <property type="evidence" value="ECO:0007669"/>
    <property type="project" value="TreeGrafter"/>
</dbReference>
<evidence type="ECO:0000256" key="7">
    <source>
        <dbReference type="ARBA" id="ARBA00022692"/>
    </source>
</evidence>
<geneLocation type="mitochondrion" evidence="21"/>
<comment type="function">
    <text evidence="1">Core subunit of the mitochondrial membrane respiratory chain NADH dehydrogenase (Complex I) that is believed to belong to the minimal assembly required for catalysis. Complex I functions in the transfer of electrons from NADH to the respiratory chain. The immediate electron acceptor for the enzyme is believed to be ubiquinone.</text>
</comment>
<evidence type="ECO:0000313" key="21">
    <source>
        <dbReference type="EMBL" id="AWV83205.1"/>
    </source>
</evidence>
<feature type="transmembrane region" description="Helical" evidence="17">
    <location>
        <begin position="447"/>
        <end position="469"/>
    </location>
</feature>
<keyword evidence="8" id="KW-0999">Mitochondrion inner membrane</keyword>
<evidence type="ECO:0000259" key="19">
    <source>
        <dbReference type="Pfam" id="PF00662"/>
    </source>
</evidence>
<comment type="similarity">
    <text evidence="17">Belongs to the complex I subunit 5 family.</text>
</comment>
<feature type="transmembrane region" description="Helical" evidence="17">
    <location>
        <begin position="422"/>
        <end position="441"/>
    </location>
</feature>
<dbReference type="InterPro" id="IPR001516">
    <property type="entry name" value="Proton_antipo_N"/>
</dbReference>
<evidence type="ECO:0000256" key="15">
    <source>
        <dbReference type="ARBA" id="ARBA00023136"/>
    </source>
</evidence>
<feature type="transmembrane region" description="Helical" evidence="17">
    <location>
        <begin position="214"/>
        <end position="230"/>
    </location>
</feature>
<organism evidence="21">
    <name type="scientific">Cryptotympana facialis</name>
    <dbReference type="NCBI Taxonomy" id="911377"/>
    <lineage>
        <taxon>Eukaryota</taxon>
        <taxon>Metazoa</taxon>
        <taxon>Ecdysozoa</taxon>
        <taxon>Arthropoda</taxon>
        <taxon>Hexapoda</taxon>
        <taxon>Insecta</taxon>
        <taxon>Pterygota</taxon>
        <taxon>Neoptera</taxon>
        <taxon>Paraneoptera</taxon>
        <taxon>Hemiptera</taxon>
        <taxon>Auchenorrhyncha</taxon>
        <taxon>Cicadoidea</taxon>
        <taxon>Cicadidae</taxon>
        <taxon>Cicadinae</taxon>
        <taxon>Cryptotympanini</taxon>
        <taxon>Cryptotympana</taxon>
    </lineage>
</organism>